<dbReference type="GO" id="GO:0052693">
    <property type="term" value="F:epoxyqueuosine reductase activity"/>
    <property type="evidence" value="ECO:0007669"/>
    <property type="project" value="UniProtKB-UniRule"/>
</dbReference>
<dbReference type="InterPro" id="IPR003828">
    <property type="entry name" value="QueH"/>
</dbReference>
<evidence type="ECO:0000256" key="3">
    <source>
        <dbReference type="ARBA" id="ARBA00008207"/>
    </source>
</evidence>
<dbReference type="Pfam" id="PF02677">
    <property type="entry name" value="QueH"/>
    <property type="match status" value="1"/>
</dbReference>
<keyword evidence="13 17" id="KW-1015">Disulfide bond</keyword>
<dbReference type="GO" id="GO:0046872">
    <property type="term" value="F:metal ion binding"/>
    <property type="evidence" value="ECO:0007669"/>
    <property type="project" value="UniProtKB-KW"/>
</dbReference>
<keyword evidence="14 17" id="KW-0676">Redox-active center</keyword>
<evidence type="ECO:0000256" key="7">
    <source>
        <dbReference type="ARBA" id="ARBA00022694"/>
    </source>
</evidence>
<evidence type="ECO:0000256" key="8">
    <source>
        <dbReference type="ARBA" id="ARBA00022723"/>
    </source>
</evidence>
<protein>
    <recommendedName>
        <fullName evidence="5 17">Epoxyqueuosine reductase QueH</fullName>
        <ecNumber evidence="4 17">1.17.99.6</ecNumber>
    </recommendedName>
    <alternativeName>
        <fullName evidence="15 17">Queuosine biosynthesis protein QueH</fullName>
    </alternativeName>
</protein>
<dbReference type="KEGG" id="cbd:CBUD_2092"/>
<dbReference type="GO" id="GO:0051539">
    <property type="term" value="F:4 iron, 4 sulfur cluster binding"/>
    <property type="evidence" value="ECO:0007669"/>
    <property type="project" value="UniProtKB-UniRule"/>
</dbReference>
<keyword evidence="11 17" id="KW-0408">Iron</keyword>
<keyword evidence="10 17" id="KW-0560">Oxidoreductase</keyword>
<dbReference type="EMBL" id="CP000733">
    <property type="protein sequence ID" value="ABS78162.2"/>
    <property type="molecule type" value="Genomic_DNA"/>
</dbReference>
<keyword evidence="12 17" id="KW-0411">Iron-sulfur</keyword>
<dbReference type="GO" id="GO:0008616">
    <property type="term" value="P:tRNA queuosine(34) biosynthetic process"/>
    <property type="evidence" value="ECO:0007669"/>
    <property type="project" value="UniProtKB-UniRule"/>
</dbReference>
<dbReference type="HAMAP" id="MF_02089">
    <property type="entry name" value="QueH"/>
    <property type="match status" value="1"/>
</dbReference>
<comment type="function">
    <text evidence="1 17">Catalyzes the conversion of epoxyqueuosine (oQ) to queuosine (Q), which is a hypermodified base found in the wobble positions of tRNA(Asp), tRNA(Asn), tRNA(His) and tRNA(Tyr).</text>
</comment>
<dbReference type="Proteomes" id="UP000008555">
    <property type="component" value="Chromosome"/>
</dbReference>
<feature type="binding site" evidence="17">
    <location>
        <position position="68"/>
    </location>
    <ligand>
        <name>[4Fe-4S] cluster</name>
        <dbReference type="ChEBI" id="CHEBI:49883"/>
    </ligand>
</feature>
<dbReference type="HOGENOM" id="CLU_088177_0_0_6"/>
<comment type="pathway">
    <text evidence="2 17">tRNA modification; tRNA-queuosine biosynthesis.</text>
</comment>
<organism evidence="18 19">
    <name type="scientific">Coxiella burnetii (strain Dugway 5J108-111)</name>
    <dbReference type="NCBI Taxonomy" id="434922"/>
    <lineage>
        <taxon>Bacteria</taxon>
        <taxon>Pseudomonadati</taxon>
        <taxon>Pseudomonadota</taxon>
        <taxon>Gammaproteobacteria</taxon>
        <taxon>Legionellales</taxon>
        <taxon>Coxiellaceae</taxon>
        <taxon>Coxiella</taxon>
    </lineage>
</organism>
<evidence type="ECO:0000256" key="12">
    <source>
        <dbReference type="ARBA" id="ARBA00023014"/>
    </source>
</evidence>
<evidence type="ECO:0000256" key="6">
    <source>
        <dbReference type="ARBA" id="ARBA00022485"/>
    </source>
</evidence>
<accession>A9KH10</accession>
<sequence length="267" mass="30904">MNKGCDLCMAGTIYQSASSSRLGRESAVFFTTPRTVLREKKGLIMINKNQTKLKLPNGADRLLLHSCCAPCAGAIMEKLAASGIHFTIFFYNPNIHPEKEYLIRKNENIRFAEKLGVPFVDADYDRDNWLARAKGMEYEPERGARCTMCFDMRFERTALYAYENGFPIISSTLGISRWKNVDQINECGVRAAHKYPNMFYWTLNWRKQGGSQRMIELSKEENFYQQEYCGCVYSLRDTNRWRLKNGRSRIEIGLKFYGKNEPSKISQ</sequence>
<evidence type="ECO:0000256" key="11">
    <source>
        <dbReference type="ARBA" id="ARBA00023004"/>
    </source>
</evidence>
<proteinExistence type="inferred from homology"/>
<evidence type="ECO:0000256" key="15">
    <source>
        <dbReference type="ARBA" id="ARBA00031446"/>
    </source>
</evidence>
<evidence type="ECO:0000256" key="17">
    <source>
        <dbReference type="HAMAP-Rule" id="MF_02089"/>
    </source>
</evidence>
<comment type="similarity">
    <text evidence="3 17">Belongs to the QueH family.</text>
</comment>
<dbReference type="AlphaFoldDB" id="A9KH10"/>
<evidence type="ECO:0000256" key="16">
    <source>
        <dbReference type="ARBA" id="ARBA00047415"/>
    </source>
</evidence>
<evidence type="ECO:0000256" key="9">
    <source>
        <dbReference type="ARBA" id="ARBA00022785"/>
    </source>
</evidence>
<name>A9KH10_COXBN</name>
<evidence type="ECO:0000256" key="10">
    <source>
        <dbReference type="ARBA" id="ARBA00023002"/>
    </source>
</evidence>
<evidence type="ECO:0000256" key="1">
    <source>
        <dbReference type="ARBA" id="ARBA00002268"/>
    </source>
</evidence>
<dbReference type="RefSeq" id="WP_011997410.1">
    <property type="nucleotide sequence ID" value="NC_009727.1"/>
</dbReference>
<dbReference type="PANTHER" id="PTHR36701">
    <property type="entry name" value="EPOXYQUEUOSINE REDUCTASE QUEH"/>
    <property type="match status" value="1"/>
</dbReference>
<keyword evidence="9 17" id="KW-0671">Queuosine biosynthesis</keyword>
<comment type="catalytic activity">
    <reaction evidence="16 17">
        <text>epoxyqueuosine(34) in tRNA + AH2 = queuosine(34) in tRNA + A + H2O</text>
        <dbReference type="Rhea" id="RHEA:32159"/>
        <dbReference type="Rhea" id="RHEA-COMP:18571"/>
        <dbReference type="Rhea" id="RHEA-COMP:18582"/>
        <dbReference type="ChEBI" id="CHEBI:13193"/>
        <dbReference type="ChEBI" id="CHEBI:15377"/>
        <dbReference type="ChEBI" id="CHEBI:17499"/>
        <dbReference type="ChEBI" id="CHEBI:194431"/>
        <dbReference type="ChEBI" id="CHEBI:194443"/>
        <dbReference type="EC" id="1.17.99.6"/>
    </reaction>
</comment>
<feature type="binding site" evidence="17">
    <location>
        <position position="67"/>
    </location>
    <ligand>
        <name>[4Fe-4S] cluster</name>
        <dbReference type="ChEBI" id="CHEBI:49883"/>
    </ligand>
</feature>
<keyword evidence="6 17" id="KW-0004">4Fe-4S</keyword>
<feature type="disulfide bond" description="Redox-active" evidence="17">
    <location>
        <begin position="229"/>
        <end position="231"/>
    </location>
</feature>
<dbReference type="EC" id="1.17.99.6" evidence="4 17"/>
<keyword evidence="8 17" id="KW-0479">Metal-binding</keyword>
<feature type="binding site" evidence="17">
    <location>
        <position position="149"/>
    </location>
    <ligand>
        <name>[4Fe-4S] cluster</name>
        <dbReference type="ChEBI" id="CHEBI:49883"/>
    </ligand>
</feature>
<evidence type="ECO:0000256" key="5">
    <source>
        <dbReference type="ARBA" id="ARBA00016895"/>
    </source>
</evidence>
<evidence type="ECO:0000256" key="14">
    <source>
        <dbReference type="ARBA" id="ARBA00023284"/>
    </source>
</evidence>
<evidence type="ECO:0000256" key="2">
    <source>
        <dbReference type="ARBA" id="ARBA00004691"/>
    </source>
</evidence>
<reference evidence="18 19" key="1">
    <citation type="journal article" date="2009" name="Infect. Immun.">
        <title>Comparative genomics reveal extensive transposon-mediated genomic plasticity and diversity among potential effector proteins within the genus Coxiella.</title>
        <authorList>
            <person name="Beare P.A."/>
            <person name="Unsworth N."/>
            <person name="Andoh M."/>
            <person name="Voth D.E."/>
            <person name="Omsland A."/>
            <person name="Gilk S.D."/>
            <person name="Williams K.P."/>
            <person name="Sobral B.W."/>
            <person name="Kupko J.J.III."/>
            <person name="Porcella S.F."/>
            <person name="Samuel J.E."/>
            <person name="Heinzen R.A."/>
        </authorList>
    </citation>
    <scope>NUCLEOTIDE SEQUENCE [LARGE SCALE GENOMIC DNA]</scope>
    <source>
        <strain evidence="18 19">Dugway 5J108-111</strain>
    </source>
</reference>
<dbReference type="UniPathway" id="UPA00392"/>
<feature type="binding site" evidence="17">
    <location>
        <position position="146"/>
    </location>
    <ligand>
        <name>[4Fe-4S] cluster</name>
        <dbReference type="ChEBI" id="CHEBI:49883"/>
    </ligand>
</feature>
<gene>
    <name evidence="17" type="primary">queH</name>
    <name evidence="18" type="ordered locus">CBUD_2092</name>
</gene>
<evidence type="ECO:0000256" key="13">
    <source>
        <dbReference type="ARBA" id="ARBA00023157"/>
    </source>
</evidence>
<evidence type="ECO:0000313" key="19">
    <source>
        <dbReference type="Proteomes" id="UP000008555"/>
    </source>
</evidence>
<evidence type="ECO:0000313" key="18">
    <source>
        <dbReference type="EMBL" id="ABS78162.2"/>
    </source>
</evidence>
<keyword evidence="7 17" id="KW-0819">tRNA processing</keyword>
<dbReference type="PANTHER" id="PTHR36701:SF1">
    <property type="entry name" value="EPOXYQUEUOSINE REDUCTASE QUEH"/>
    <property type="match status" value="1"/>
</dbReference>
<evidence type="ECO:0000256" key="4">
    <source>
        <dbReference type="ARBA" id="ARBA00012622"/>
    </source>
</evidence>